<dbReference type="EMBL" id="AP023396">
    <property type="protein sequence ID" value="BCK57081.1"/>
    <property type="molecule type" value="Genomic_DNA"/>
</dbReference>
<dbReference type="InterPro" id="IPR000600">
    <property type="entry name" value="ROK"/>
</dbReference>
<dbReference type="CDD" id="cd24061">
    <property type="entry name" value="ASKHA_NBD_ROK_SgGLK-like"/>
    <property type="match status" value="1"/>
</dbReference>
<dbReference type="AlphaFoldDB" id="A0A7G1KQD9"/>
<evidence type="ECO:0000256" key="6">
    <source>
        <dbReference type="ARBA" id="ARBA00022777"/>
    </source>
</evidence>
<dbReference type="Pfam" id="PF00480">
    <property type="entry name" value="ROK"/>
    <property type="match status" value="1"/>
</dbReference>
<accession>A0A7G1KQD9</accession>
<protein>
    <recommendedName>
        <fullName evidence="3">Glucokinase</fullName>
        <ecNumber evidence="2">2.7.1.2</ecNumber>
    </recommendedName>
    <alternativeName>
        <fullName evidence="8">Glucose kinase</fullName>
    </alternativeName>
</protein>
<evidence type="ECO:0000256" key="5">
    <source>
        <dbReference type="ARBA" id="ARBA00022741"/>
    </source>
</evidence>
<evidence type="ECO:0000256" key="8">
    <source>
        <dbReference type="ARBA" id="ARBA00032386"/>
    </source>
</evidence>
<name>A0A7G1KQD9_9NOCA</name>
<keyword evidence="6" id="KW-0418">Kinase</keyword>
<reference evidence="10 11" key="1">
    <citation type="submission" date="2020-08" db="EMBL/GenBank/DDBJ databases">
        <title>Genome Sequencing of Nocardia wallacei strain FMUON74 and assembly.</title>
        <authorList>
            <person name="Toyokawa M."/>
            <person name="Uesaka K."/>
        </authorList>
    </citation>
    <scope>NUCLEOTIDE SEQUENCE [LARGE SCALE GENOMIC DNA]</scope>
    <source>
        <strain evidence="10 11">FMUON74</strain>
    </source>
</reference>
<sequence>MTTRNGRKAPLTVGIDVGGTNIRASVVDGSGEVLDTVQAPTPHAARALEDGLARAVRELRSRHEIGAVGLAVAGFVDETRSSVRFAPHLPWEDSAVADRLTQRLGLPVILEHDANAAMWAEYRFGAAAGAHNGVLVAIGTGIGAALLVDGRLYRGSYGVAPELGHLQVVPQGRACPCGKRGCWERYCSGTALVDTAIEMLATDPMRSTILAREVFADPGSLTGRKVAGAAHDGDPVALQVMADFARWLGLGLAFVGDIFDPDLIVIAGGVSSSAALFLDDAREHYAAAVTGARHRPLARIRTTQLGEAAGMIGAAELARAALNPPASTTHRESTGVDNGPSTPRATAATAERSGRVTGGQREVERSGRATGEQREVEQPGGATGGQREVEQPGRATVEQREVERSGRATGAQRDAAAVSEGPGRVAGGQRDAVAVGEGSGRRADGRGEDAEEGIGSETDDREARSAGRSRAQRGGVKASQPQANSGKVTRAQANGGAGRGAGNSGGRGPGARTGTRRR</sequence>
<dbReference type="Gene3D" id="3.30.420.40">
    <property type="match status" value="2"/>
</dbReference>
<dbReference type="InterPro" id="IPR049874">
    <property type="entry name" value="ROK_cs"/>
</dbReference>
<evidence type="ECO:0000256" key="7">
    <source>
        <dbReference type="ARBA" id="ARBA00022840"/>
    </source>
</evidence>
<dbReference type="PANTHER" id="PTHR18964">
    <property type="entry name" value="ROK (REPRESSOR, ORF, KINASE) FAMILY"/>
    <property type="match status" value="1"/>
</dbReference>
<feature type="compositionally biased region" description="Basic and acidic residues" evidence="9">
    <location>
        <begin position="387"/>
        <end position="406"/>
    </location>
</feature>
<dbReference type="PROSITE" id="PS01125">
    <property type="entry name" value="ROK"/>
    <property type="match status" value="1"/>
</dbReference>
<feature type="compositionally biased region" description="Polar residues" evidence="9">
    <location>
        <begin position="335"/>
        <end position="344"/>
    </location>
</feature>
<evidence type="ECO:0000256" key="1">
    <source>
        <dbReference type="ARBA" id="ARBA00006479"/>
    </source>
</evidence>
<dbReference type="NCBIfam" id="TIGR00744">
    <property type="entry name" value="ROK_glcA_fam"/>
    <property type="match status" value="1"/>
</dbReference>
<proteinExistence type="inferred from homology"/>
<keyword evidence="4" id="KW-0808">Transferase</keyword>
<dbReference type="KEGG" id="nwl:NWFMUON74_48530"/>
<dbReference type="EC" id="2.7.1.2" evidence="2"/>
<gene>
    <name evidence="10" type="ORF">NWFMUON74_48530</name>
</gene>
<feature type="compositionally biased region" description="Basic and acidic residues" evidence="9">
    <location>
        <begin position="439"/>
        <end position="448"/>
    </location>
</feature>
<evidence type="ECO:0000256" key="9">
    <source>
        <dbReference type="SAM" id="MobiDB-lite"/>
    </source>
</evidence>
<evidence type="ECO:0000256" key="4">
    <source>
        <dbReference type="ARBA" id="ARBA00022679"/>
    </source>
</evidence>
<dbReference type="PANTHER" id="PTHR18964:SF173">
    <property type="entry name" value="GLUCOKINASE"/>
    <property type="match status" value="1"/>
</dbReference>
<dbReference type="SUPFAM" id="SSF53067">
    <property type="entry name" value="Actin-like ATPase domain"/>
    <property type="match status" value="1"/>
</dbReference>
<evidence type="ECO:0000256" key="3">
    <source>
        <dbReference type="ARBA" id="ARBA00014701"/>
    </source>
</evidence>
<dbReference type="InterPro" id="IPR004654">
    <property type="entry name" value="ROK_glcA"/>
</dbReference>
<keyword evidence="5" id="KW-0547">Nucleotide-binding</keyword>
<keyword evidence="11" id="KW-1185">Reference proteome</keyword>
<dbReference type="InterPro" id="IPR043129">
    <property type="entry name" value="ATPase_NBD"/>
</dbReference>
<dbReference type="GO" id="GO:0005524">
    <property type="term" value="F:ATP binding"/>
    <property type="evidence" value="ECO:0007669"/>
    <property type="project" value="UniProtKB-KW"/>
</dbReference>
<feature type="compositionally biased region" description="Acidic residues" evidence="9">
    <location>
        <begin position="449"/>
        <end position="460"/>
    </location>
</feature>
<dbReference type="Proteomes" id="UP000516173">
    <property type="component" value="Chromosome"/>
</dbReference>
<dbReference type="GO" id="GO:0006096">
    <property type="term" value="P:glycolytic process"/>
    <property type="evidence" value="ECO:0007669"/>
    <property type="project" value="InterPro"/>
</dbReference>
<keyword evidence="7" id="KW-0067">ATP-binding</keyword>
<evidence type="ECO:0000313" key="10">
    <source>
        <dbReference type="EMBL" id="BCK57081.1"/>
    </source>
</evidence>
<feature type="region of interest" description="Disordered" evidence="9">
    <location>
        <begin position="323"/>
        <end position="518"/>
    </location>
</feature>
<dbReference type="GO" id="GO:0005737">
    <property type="term" value="C:cytoplasm"/>
    <property type="evidence" value="ECO:0007669"/>
    <property type="project" value="InterPro"/>
</dbReference>
<organism evidence="10 11">
    <name type="scientific">Nocardia wallacei</name>
    <dbReference type="NCBI Taxonomy" id="480035"/>
    <lineage>
        <taxon>Bacteria</taxon>
        <taxon>Bacillati</taxon>
        <taxon>Actinomycetota</taxon>
        <taxon>Actinomycetes</taxon>
        <taxon>Mycobacteriales</taxon>
        <taxon>Nocardiaceae</taxon>
        <taxon>Nocardia</taxon>
    </lineage>
</organism>
<feature type="compositionally biased region" description="Low complexity" evidence="9">
    <location>
        <begin position="466"/>
        <end position="475"/>
    </location>
</feature>
<comment type="similarity">
    <text evidence="1">Belongs to the ROK (NagC/XylR) family.</text>
</comment>
<dbReference type="GO" id="GO:0004340">
    <property type="term" value="F:glucokinase activity"/>
    <property type="evidence" value="ECO:0007669"/>
    <property type="project" value="UniProtKB-EC"/>
</dbReference>
<evidence type="ECO:0000313" key="11">
    <source>
        <dbReference type="Proteomes" id="UP000516173"/>
    </source>
</evidence>
<feature type="compositionally biased region" description="Basic and acidic residues" evidence="9">
    <location>
        <begin position="361"/>
        <end position="377"/>
    </location>
</feature>
<feature type="compositionally biased region" description="Gly residues" evidence="9">
    <location>
        <begin position="495"/>
        <end position="511"/>
    </location>
</feature>
<evidence type="ECO:0000256" key="2">
    <source>
        <dbReference type="ARBA" id="ARBA00012323"/>
    </source>
</evidence>